<feature type="compositionally biased region" description="Basic and acidic residues" evidence="1">
    <location>
        <begin position="400"/>
        <end position="418"/>
    </location>
</feature>
<keyword evidence="3" id="KW-1185">Reference proteome</keyword>
<feature type="region of interest" description="Disordered" evidence="1">
    <location>
        <begin position="810"/>
        <end position="874"/>
    </location>
</feature>
<feature type="region of interest" description="Disordered" evidence="1">
    <location>
        <begin position="516"/>
        <end position="584"/>
    </location>
</feature>
<evidence type="ECO:0000313" key="2">
    <source>
        <dbReference type="EMBL" id="UMM32094.1"/>
    </source>
</evidence>
<evidence type="ECO:0000313" key="3">
    <source>
        <dbReference type="Proteomes" id="UP000829354"/>
    </source>
</evidence>
<reference evidence="2 3" key="1">
    <citation type="submission" date="2022-04" db="EMBL/GenBank/DDBJ databases">
        <title>Chromosome-level reference genomes for two strains of Caenorhabditis briggsae: an improved platform for comparative genomics.</title>
        <authorList>
            <person name="Stevens L."/>
            <person name="Andersen E."/>
        </authorList>
    </citation>
    <scope>NUCLEOTIDE SEQUENCE [LARGE SCALE GENOMIC DNA]</scope>
    <source>
        <strain evidence="2">VX34</strain>
        <tissue evidence="2">Whole-organism</tissue>
    </source>
</reference>
<gene>
    <name evidence="2" type="ORF">L5515_006020</name>
</gene>
<dbReference type="EMBL" id="CP092624">
    <property type="protein sequence ID" value="UMM32094.1"/>
    <property type="molecule type" value="Genomic_DNA"/>
</dbReference>
<accession>A0AAE9EZQ4</accession>
<dbReference type="InterPro" id="IPR007883">
    <property type="entry name" value="DUF713"/>
</dbReference>
<sequence length="1170" mass="136391">MVVDSSNSEEQSVETRLSKPDSHIFLKPLMSYILYYCRIALHFVKEHLLSCMSQNRNIPEEEVREDSSTMFSEILSSLETTGDDDKQNMLDSVQNEQVEEMIEKYAETMDCISKSMSESTDNYPNLTRTDNMPAEHGRQTEVQSYSHESQNSLPNLPMESAPAQESVTDPADNEDSLRVYTDFGKKLEEQMRANRLELEAKRQQRIDRNMLTSDASQVMLYVLLRLFQIFVKVIGDNNNGNTDLACSILRDFADNWPEFYETLVRYFELYSDEISKTEDFKLSQEYIDKEKKYVIRIEYFYPADGKKTASVEEKRPQELTENFGQLKLSQKNKTVMETLRLMVTDSIPNPIKNFCILQNALIFFRKFSDHRFLPQQNKFRAIEQAPELKKMEKAALVTDAKTESHSKSDEEETFENHREVPKLEKMRPDTDPKTVSGREDLNTDGKEAFQNYYETCEPTKPGSLFEQFEKELSNSSQPEPSSDDSKYEIVNFMEEEILQMADQISVHSLEQTRKTVTGLQTDRNELEERSSTLCTPLEEDVDTENEGFIEKLEEQKKSHEEELERRRQERTEKQNYEDFSTPTHDRDFSRDGVHVLMWLEDLEFLHQEKLNEELREIRRLQKQKFAMLLQCIQWRYRFQEKEGEWSDWIEHCYRRLIVMVIKQFAAFQEELGVSEKAFRKTSAVSPETVQSEVTNLCGKIETTIHKLSIIFENLAKIYENFEDALFIRILQRSSCDISTKLISVLNCLDAIEYSTEWYQELISKFDHIETSDVPGVTELKRLCKEDNIDGLGNMEFPKWEPRSHVNIEELSSGEEENVMEDKPKNSNDSSNEVPESAEGIPMEFVKTGKGMAHPEDSKTASNSDRTETKDSQQIGQVVCSVPTSVGLDEVEQFTCDKAPKVEIEEFSENEEDIAKDKLKGFHKQITSKKTAPITEIEELLSDEDEAAVEEKSEQDKFQEVNPLKCSCECKKRDVDLEDPSVPNNRTGKCSDQEDIKILMGEILVRVSSSMDDNFENQAKSSTRTTPRKELKMDEMVCEETPDYADKFLKKSQKVYYECQLRRRVYKTSRSIEKSNKMNEKNWNLSSTKKLNSTEIMKKCLVLLYDHLLRQPLTWNRIHPMKITHSARVNNNYPPQLVRVWNEIVKKEKKFLDLQQIIELEKSKNFKLKVD</sequence>
<evidence type="ECO:0000256" key="1">
    <source>
        <dbReference type="SAM" id="MobiDB-lite"/>
    </source>
</evidence>
<feature type="compositionally biased region" description="Basic and acidic residues" evidence="1">
    <location>
        <begin position="548"/>
        <end position="576"/>
    </location>
</feature>
<dbReference type="PANTHER" id="PTHR21566:SF7">
    <property type="entry name" value="DUF4455 DOMAIN-CONTAINING PROTEIN-RELATED"/>
    <property type="match status" value="1"/>
</dbReference>
<feature type="compositionally biased region" description="Polar residues" evidence="1">
    <location>
        <begin position="140"/>
        <end position="154"/>
    </location>
</feature>
<feature type="region of interest" description="Disordered" evidence="1">
    <location>
        <begin position="115"/>
        <end position="172"/>
    </location>
</feature>
<dbReference type="PANTHER" id="PTHR21566">
    <property type="entry name" value="CILIA- AND FLAGELLA-ASSOCIATED PROTEIN 251-LIKE-RELATED-RELATED"/>
    <property type="match status" value="1"/>
</dbReference>
<name>A0AAE9EZQ4_CAEBR</name>
<proteinExistence type="predicted"/>
<feature type="compositionally biased region" description="Acidic residues" evidence="1">
    <location>
        <begin position="537"/>
        <end position="547"/>
    </location>
</feature>
<dbReference type="Pfam" id="PF05218">
    <property type="entry name" value="DUF713"/>
    <property type="match status" value="1"/>
</dbReference>
<organism evidence="2 3">
    <name type="scientific">Caenorhabditis briggsae</name>
    <dbReference type="NCBI Taxonomy" id="6238"/>
    <lineage>
        <taxon>Eukaryota</taxon>
        <taxon>Metazoa</taxon>
        <taxon>Ecdysozoa</taxon>
        <taxon>Nematoda</taxon>
        <taxon>Chromadorea</taxon>
        <taxon>Rhabditida</taxon>
        <taxon>Rhabditina</taxon>
        <taxon>Rhabditomorpha</taxon>
        <taxon>Rhabditoidea</taxon>
        <taxon>Rhabditidae</taxon>
        <taxon>Peloderinae</taxon>
        <taxon>Caenorhabditis</taxon>
    </lineage>
</organism>
<feature type="region of interest" description="Disordered" evidence="1">
    <location>
        <begin position="399"/>
        <end position="418"/>
    </location>
</feature>
<feature type="compositionally biased region" description="Basic and acidic residues" evidence="1">
    <location>
        <begin position="852"/>
        <end position="870"/>
    </location>
</feature>
<feature type="compositionally biased region" description="Polar residues" evidence="1">
    <location>
        <begin position="115"/>
        <end position="130"/>
    </location>
</feature>
<dbReference type="Proteomes" id="UP000829354">
    <property type="component" value="Chromosome V"/>
</dbReference>
<protein>
    <submittedName>
        <fullName evidence="2">Uncharacterized protein</fullName>
    </submittedName>
</protein>
<dbReference type="AlphaFoldDB" id="A0AAE9EZQ4"/>